<dbReference type="GO" id="GO:1990281">
    <property type="term" value="C:efflux pump complex"/>
    <property type="evidence" value="ECO:0007669"/>
    <property type="project" value="TreeGrafter"/>
</dbReference>
<evidence type="ECO:0000256" key="1">
    <source>
        <dbReference type="SAM" id="MobiDB-lite"/>
    </source>
</evidence>
<accession>A0A7V5H368</accession>
<feature type="domain" description="YknX-like beta-barrel" evidence="2">
    <location>
        <begin position="9"/>
        <end position="85"/>
    </location>
</feature>
<dbReference type="EMBL" id="DRTD01000323">
    <property type="protein sequence ID" value="HHE54994.1"/>
    <property type="molecule type" value="Genomic_DNA"/>
</dbReference>
<dbReference type="AlphaFoldDB" id="A0A7V5H368"/>
<dbReference type="Gene3D" id="2.40.30.170">
    <property type="match status" value="1"/>
</dbReference>
<dbReference type="Gene3D" id="2.40.420.20">
    <property type="match status" value="1"/>
</dbReference>
<gene>
    <name evidence="3" type="ORF">ENL21_04375</name>
</gene>
<dbReference type="Proteomes" id="UP000886111">
    <property type="component" value="Unassembled WGS sequence"/>
</dbReference>
<dbReference type="PANTHER" id="PTHR30469">
    <property type="entry name" value="MULTIDRUG RESISTANCE PROTEIN MDTA"/>
    <property type="match status" value="1"/>
</dbReference>
<evidence type="ECO:0000259" key="2">
    <source>
        <dbReference type="Pfam" id="PF25990"/>
    </source>
</evidence>
<proteinExistence type="predicted"/>
<feature type="region of interest" description="Disordered" evidence="1">
    <location>
        <begin position="107"/>
        <end position="126"/>
    </location>
</feature>
<dbReference type="InterPro" id="IPR058636">
    <property type="entry name" value="Beta-barrel_YknX"/>
</dbReference>
<sequence length="197" mass="21821">DLSVMEAVVEIDENDVVNIELGDSAIVEVDAFPDTTYRGVVTEIAHSAITRGQGTTEQVTNFEVTITVDDPDPRFRPGMSTTVDILTKRMDNVLKVPIQAVTVRSKKEIEGKEKKNSKATSEDEKQNEKDLQEVVFVYKDGKALIKPVKLGISDDTHYAVLEGLEEGDMVITGPFRVLTKTLKNGQTVRIKKEGKKD</sequence>
<feature type="non-terminal residue" evidence="3">
    <location>
        <position position="1"/>
    </location>
</feature>
<name>A0A7V5H368_CALAY</name>
<dbReference type="GO" id="GO:0015562">
    <property type="term" value="F:efflux transmembrane transporter activity"/>
    <property type="evidence" value="ECO:0007669"/>
    <property type="project" value="TreeGrafter"/>
</dbReference>
<comment type="caution">
    <text evidence="3">The sequence shown here is derived from an EMBL/GenBank/DDBJ whole genome shotgun (WGS) entry which is preliminary data.</text>
</comment>
<evidence type="ECO:0000313" key="3">
    <source>
        <dbReference type="EMBL" id="HHE54994.1"/>
    </source>
</evidence>
<organism evidence="3">
    <name type="scientific">Caldithrix abyssi</name>
    <dbReference type="NCBI Taxonomy" id="187145"/>
    <lineage>
        <taxon>Bacteria</taxon>
        <taxon>Pseudomonadati</taxon>
        <taxon>Calditrichota</taxon>
        <taxon>Calditrichia</taxon>
        <taxon>Calditrichales</taxon>
        <taxon>Calditrichaceae</taxon>
        <taxon>Caldithrix</taxon>
    </lineage>
</organism>
<protein>
    <submittedName>
        <fullName evidence="3">HlyD family efflux transporter periplasmic adaptor subunit</fullName>
    </submittedName>
</protein>
<reference evidence="3" key="1">
    <citation type="journal article" date="2020" name="mSystems">
        <title>Genome- and Community-Level Interaction Insights into Carbon Utilization and Element Cycling Functions of Hydrothermarchaeota in Hydrothermal Sediment.</title>
        <authorList>
            <person name="Zhou Z."/>
            <person name="Liu Y."/>
            <person name="Xu W."/>
            <person name="Pan J."/>
            <person name="Luo Z.H."/>
            <person name="Li M."/>
        </authorList>
    </citation>
    <scope>NUCLEOTIDE SEQUENCE [LARGE SCALE GENOMIC DNA]</scope>
    <source>
        <strain evidence="3">HyVt-76</strain>
    </source>
</reference>
<dbReference type="Pfam" id="PF25990">
    <property type="entry name" value="Beta-barrel_YknX"/>
    <property type="match status" value="1"/>
</dbReference>
<dbReference type="PANTHER" id="PTHR30469:SF33">
    <property type="entry name" value="SLR1207 PROTEIN"/>
    <property type="match status" value="1"/>
</dbReference>